<dbReference type="EMBL" id="JACEIK010004105">
    <property type="protein sequence ID" value="MCD9644212.1"/>
    <property type="molecule type" value="Genomic_DNA"/>
</dbReference>
<protein>
    <submittedName>
        <fullName evidence="1">Uncharacterized protein</fullName>
    </submittedName>
</protein>
<comment type="caution">
    <text evidence="1">The sequence shown here is derived from an EMBL/GenBank/DDBJ whole genome shotgun (WGS) entry which is preliminary data.</text>
</comment>
<keyword evidence="2" id="KW-1185">Reference proteome</keyword>
<evidence type="ECO:0000313" key="1">
    <source>
        <dbReference type="EMBL" id="MCD9644212.1"/>
    </source>
</evidence>
<gene>
    <name evidence="1" type="ORF">HAX54_032360</name>
</gene>
<evidence type="ECO:0000313" key="2">
    <source>
        <dbReference type="Proteomes" id="UP000823775"/>
    </source>
</evidence>
<organism evidence="1 2">
    <name type="scientific">Datura stramonium</name>
    <name type="common">Jimsonweed</name>
    <name type="synonym">Common thornapple</name>
    <dbReference type="NCBI Taxonomy" id="4076"/>
    <lineage>
        <taxon>Eukaryota</taxon>
        <taxon>Viridiplantae</taxon>
        <taxon>Streptophyta</taxon>
        <taxon>Embryophyta</taxon>
        <taxon>Tracheophyta</taxon>
        <taxon>Spermatophyta</taxon>
        <taxon>Magnoliopsida</taxon>
        <taxon>eudicotyledons</taxon>
        <taxon>Gunneridae</taxon>
        <taxon>Pentapetalae</taxon>
        <taxon>asterids</taxon>
        <taxon>lamiids</taxon>
        <taxon>Solanales</taxon>
        <taxon>Solanaceae</taxon>
        <taxon>Solanoideae</taxon>
        <taxon>Datureae</taxon>
        <taxon>Datura</taxon>
    </lineage>
</organism>
<name>A0ABS8VD33_DATST</name>
<dbReference type="Proteomes" id="UP000823775">
    <property type="component" value="Unassembled WGS sequence"/>
</dbReference>
<reference evidence="1 2" key="1">
    <citation type="journal article" date="2021" name="BMC Genomics">
        <title>Datura genome reveals duplications of psychoactive alkaloid biosynthetic genes and high mutation rate following tissue culture.</title>
        <authorList>
            <person name="Rajewski A."/>
            <person name="Carter-House D."/>
            <person name="Stajich J."/>
            <person name="Litt A."/>
        </authorList>
    </citation>
    <scope>NUCLEOTIDE SEQUENCE [LARGE SCALE GENOMIC DNA]</scope>
    <source>
        <strain evidence="1">AR-01</strain>
    </source>
</reference>
<sequence>ANCRWHSLNCRWVAGCVQCTEGFKGSRRTIWLRASSKSEPPVSRRCQPMRLGITLSSVSKPLDHRQTVGRVPGIAGCIYDVLTSHYFTLATHRRFTNLHQHFADDSPMSLEG</sequence>
<accession>A0ABS8VD33</accession>
<feature type="non-terminal residue" evidence="1">
    <location>
        <position position="1"/>
    </location>
</feature>
<proteinExistence type="predicted"/>